<evidence type="ECO:0000313" key="6">
    <source>
        <dbReference type="Proteomes" id="UP000190285"/>
    </source>
</evidence>
<dbReference type="Pfam" id="PF13487">
    <property type="entry name" value="HD_5"/>
    <property type="match status" value="1"/>
</dbReference>
<dbReference type="SMART" id="SM00267">
    <property type="entry name" value="GGDEF"/>
    <property type="match status" value="1"/>
</dbReference>
<reference evidence="6" key="1">
    <citation type="submission" date="2017-02" db="EMBL/GenBank/DDBJ databases">
        <authorList>
            <person name="Varghese N."/>
            <person name="Submissions S."/>
        </authorList>
    </citation>
    <scope>NUCLEOTIDE SEQUENCE [LARGE SCALE GENOMIC DNA]</scope>
    <source>
        <strain evidence="6">M1</strain>
    </source>
</reference>
<sequence length="558" mass="64536">MLSFEYSRRKKIDEIVLIVKLIALFFCAIVFFIEYYSSKIIETEGIIKFGAFILISVCAILFLIYKIWNKSNKNCYNSTFKYVLENIFYMTLFSLLVIISNNNFSQYKFLYLFLIITTTIQLGKTYGLIIASISSAIILIIDMVKIQTSSSICNYFQTDLFLAGIFLLTAWILGYYVEAEKKYRKQLIDLGNKDELTGLYNHRYFQGAIEREIENAKKNSQFVSLLFMDIDYFKRYNDIYGHTAGDRVIKKIGQIIKSKLSNKDIGARYGGEEFAVIIHNLDEDNAIVFGEAIRKDIENTYFKGQEDLPNSNLTVSVGVSCYPDKAKNKEELINRAEDALYRAKFFNKNRVEGYHSILKELKEDIQEEHIDLISSIKTLISVINAKDKYTYGHTERVVIYTQLIAEKLNLSEDDKKILKYGAYLHDIGKIQIPMEILNKRMKLTPGEWDLIKKHPQNGVEIIKSVSSLQRVIPLILYHHERYDGKGYPQNLKENDIPYLTRILSVADSFDAMTSNRPYKESMSFNEALTELKKCSGTQFDPEIVEVFIDAIENKGNYL</sequence>
<dbReference type="InterPro" id="IPR029787">
    <property type="entry name" value="Nucleotide_cyclase"/>
</dbReference>
<dbReference type="InterPro" id="IPR043128">
    <property type="entry name" value="Rev_trsase/Diguanyl_cyclase"/>
</dbReference>
<dbReference type="EMBL" id="FUZT01000013">
    <property type="protein sequence ID" value="SKC85599.1"/>
    <property type="molecule type" value="Genomic_DNA"/>
</dbReference>
<dbReference type="FunFam" id="3.30.70.270:FF:000001">
    <property type="entry name" value="Diguanylate cyclase domain protein"/>
    <property type="match status" value="1"/>
</dbReference>
<feature type="transmembrane region" description="Helical" evidence="1">
    <location>
        <begin position="12"/>
        <end position="33"/>
    </location>
</feature>
<protein>
    <submittedName>
        <fullName evidence="5">Diguanylate cyclase (GGDEF) domain-containing protein/HDIG domain-containing protein</fullName>
    </submittedName>
</protein>
<dbReference type="AlphaFoldDB" id="A0A1T5MCK6"/>
<feature type="transmembrane region" description="Helical" evidence="1">
    <location>
        <begin position="160"/>
        <end position="177"/>
    </location>
</feature>
<dbReference type="CDD" id="cd00077">
    <property type="entry name" value="HDc"/>
    <property type="match status" value="1"/>
</dbReference>
<feature type="transmembrane region" description="Helical" evidence="1">
    <location>
        <begin position="111"/>
        <end position="140"/>
    </location>
</feature>
<keyword evidence="1" id="KW-1133">Transmembrane helix</keyword>
<dbReference type="Pfam" id="PF00990">
    <property type="entry name" value="GGDEF"/>
    <property type="match status" value="1"/>
</dbReference>
<dbReference type="InterPro" id="IPR006675">
    <property type="entry name" value="HDIG_dom"/>
</dbReference>
<proteinExistence type="predicted"/>
<dbReference type="PROSITE" id="PS51831">
    <property type="entry name" value="HD"/>
    <property type="match status" value="1"/>
</dbReference>
<dbReference type="PROSITE" id="PS50887">
    <property type="entry name" value="GGDEF"/>
    <property type="match status" value="1"/>
</dbReference>
<keyword evidence="1" id="KW-0472">Membrane</keyword>
<feature type="transmembrane region" description="Helical" evidence="1">
    <location>
        <begin position="80"/>
        <end position="99"/>
    </location>
</feature>
<dbReference type="InterPro" id="IPR006674">
    <property type="entry name" value="HD_domain"/>
</dbReference>
<feature type="domain" description="HD-GYP" evidence="4">
    <location>
        <begin position="368"/>
        <end position="558"/>
    </location>
</feature>
<evidence type="ECO:0000259" key="3">
    <source>
        <dbReference type="PROSITE" id="PS51831"/>
    </source>
</evidence>
<evidence type="ECO:0000259" key="4">
    <source>
        <dbReference type="PROSITE" id="PS51832"/>
    </source>
</evidence>
<name>A0A1T5MCK6_9FIRM</name>
<evidence type="ECO:0000313" key="5">
    <source>
        <dbReference type="EMBL" id="SKC85599.1"/>
    </source>
</evidence>
<dbReference type="Gene3D" id="3.30.70.270">
    <property type="match status" value="1"/>
</dbReference>
<dbReference type="STRING" id="36842.SAMN02194393_04398"/>
<keyword evidence="6" id="KW-1185">Reference proteome</keyword>
<feature type="domain" description="GGDEF" evidence="2">
    <location>
        <begin position="221"/>
        <end position="356"/>
    </location>
</feature>
<dbReference type="OrthoDB" id="9804747at2"/>
<dbReference type="CDD" id="cd01949">
    <property type="entry name" value="GGDEF"/>
    <property type="match status" value="1"/>
</dbReference>
<gene>
    <name evidence="5" type="ORF">SAMN02194393_04398</name>
</gene>
<dbReference type="SMART" id="SM00471">
    <property type="entry name" value="HDc"/>
    <property type="match status" value="1"/>
</dbReference>
<evidence type="ECO:0000256" key="1">
    <source>
        <dbReference type="SAM" id="Phobius"/>
    </source>
</evidence>
<accession>A0A1T5MCK6</accession>
<dbReference type="PANTHER" id="PTHR43155:SF2">
    <property type="entry name" value="CYCLIC DI-GMP PHOSPHODIESTERASE PA4108"/>
    <property type="match status" value="1"/>
</dbReference>
<evidence type="ECO:0000259" key="2">
    <source>
        <dbReference type="PROSITE" id="PS50887"/>
    </source>
</evidence>
<dbReference type="NCBIfam" id="TIGR00277">
    <property type="entry name" value="HDIG"/>
    <property type="match status" value="1"/>
</dbReference>
<dbReference type="InterPro" id="IPR037522">
    <property type="entry name" value="HD_GYP_dom"/>
</dbReference>
<dbReference type="PANTHER" id="PTHR43155">
    <property type="entry name" value="CYCLIC DI-GMP PHOSPHODIESTERASE PA4108-RELATED"/>
    <property type="match status" value="1"/>
</dbReference>
<keyword evidence="1" id="KW-0812">Transmembrane</keyword>
<feature type="domain" description="HD" evidence="3">
    <location>
        <begin position="390"/>
        <end position="512"/>
    </location>
</feature>
<feature type="transmembrane region" description="Helical" evidence="1">
    <location>
        <begin position="45"/>
        <end position="68"/>
    </location>
</feature>
<dbReference type="Proteomes" id="UP000190285">
    <property type="component" value="Unassembled WGS sequence"/>
</dbReference>
<dbReference type="SUPFAM" id="SSF109604">
    <property type="entry name" value="HD-domain/PDEase-like"/>
    <property type="match status" value="1"/>
</dbReference>
<dbReference type="Gene3D" id="1.10.3210.10">
    <property type="entry name" value="Hypothetical protein af1432"/>
    <property type="match status" value="1"/>
</dbReference>
<organism evidence="5 6">
    <name type="scientific">Maledivibacter halophilus</name>
    <dbReference type="NCBI Taxonomy" id="36842"/>
    <lineage>
        <taxon>Bacteria</taxon>
        <taxon>Bacillati</taxon>
        <taxon>Bacillota</taxon>
        <taxon>Clostridia</taxon>
        <taxon>Peptostreptococcales</taxon>
        <taxon>Caminicellaceae</taxon>
        <taxon>Maledivibacter</taxon>
    </lineage>
</organism>
<dbReference type="NCBIfam" id="TIGR00254">
    <property type="entry name" value="GGDEF"/>
    <property type="match status" value="1"/>
</dbReference>
<dbReference type="InterPro" id="IPR003607">
    <property type="entry name" value="HD/PDEase_dom"/>
</dbReference>
<dbReference type="RefSeq" id="WP_079494700.1">
    <property type="nucleotide sequence ID" value="NZ_FUZT01000013.1"/>
</dbReference>
<dbReference type="SUPFAM" id="SSF55073">
    <property type="entry name" value="Nucleotide cyclase"/>
    <property type="match status" value="1"/>
</dbReference>
<dbReference type="InterPro" id="IPR000160">
    <property type="entry name" value="GGDEF_dom"/>
</dbReference>
<dbReference type="PROSITE" id="PS51832">
    <property type="entry name" value="HD_GYP"/>
    <property type="match status" value="1"/>
</dbReference>